<keyword evidence="2" id="KW-1003">Cell membrane</keyword>
<keyword evidence="10" id="KW-0732">Signal</keyword>
<evidence type="ECO:0000256" key="7">
    <source>
        <dbReference type="ARBA" id="ARBA00023180"/>
    </source>
</evidence>
<comment type="subcellular location">
    <subcellularLocation>
        <location evidence="1">Cell membrane</location>
        <topology evidence="1">Multi-pass membrane protein</topology>
    </subcellularLocation>
</comment>
<dbReference type="PANTHER" id="PTHR42643:SF38">
    <property type="entry name" value="IONOTROPIC RECEPTOR 100A"/>
    <property type="match status" value="1"/>
</dbReference>
<proteinExistence type="predicted"/>
<dbReference type="Proteomes" id="UP001642520">
    <property type="component" value="Unassembled WGS sequence"/>
</dbReference>
<dbReference type="SUPFAM" id="SSF53850">
    <property type="entry name" value="Periplasmic binding protein-like II"/>
    <property type="match status" value="1"/>
</dbReference>
<keyword evidence="7" id="KW-0325">Glycoprotein</keyword>
<evidence type="ECO:0000256" key="10">
    <source>
        <dbReference type="SAM" id="SignalP"/>
    </source>
</evidence>
<keyword evidence="4 9" id="KW-1133">Transmembrane helix</keyword>
<dbReference type="InterPro" id="IPR052192">
    <property type="entry name" value="Insect_Ionotropic_Sensory_Rcpt"/>
</dbReference>
<sequence>MEVLRRRYLVLLCTLSLTESSASSKPSRIHDKFYYPIEAKSLSRQQTENLSQMLNFIRESPEFQPCTFSVILPEFQSSFVDFFLRYIGENRVEAYKVRARDLSLKATWMERVQLTWIIVVPDLYSLNIGIYWQPKLWKPSNQYLIVYTGEKVNLPWRDVFAILWRKYNVYRAVVVSTSDDFRCLMRYKPFEVFKSSFGVACRLCLKNNPSESESSSEHKSLRASPTDEASADPGETLLSNKGSNLFENFQNLNYYTVDVRVFESQLMDVWYDEQNRLKLGKLDANVVSILEKAMRAEFRVTATRKIDFREDPFSSSLRSIESGETEMVITGFFVKVYGNFQRFQYTCALYEDKLCFLSPDSGIVPKAYMPFLPFQKTLWALLMVYNIVITLLWCFVKYISVSWRSKYLVNSTLNVNYLERNARIDKHLTVHPHGLFNTEITTTPSIRPKNHTRITKPRSSDSSAHQEPPEFPRRISQFFILVEYLCYPFEGDESPAQRALLSGTLFFSLIVNGLYQSYLVSTLSKPLHYPQLRTLEDVLDTGKTIITKYANLKDVFVDDSPLDAKLSQRIRVISSQKSTKDFVAYDGRISLTRYYTVELENNTYYDKEGNSLLYVVDECPMKYRVSYVLKLHSPYAERVDFLLLRVREAGLLNFWFEDMMYPIRLDKMKRKLEREKRKVKLTLDHYCLTFLLLFVGLFGSAIMFFVEIYLAKRNAKRRSNRG</sequence>
<feature type="transmembrane region" description="Helical" evidence="9">
    <location>
        <begin position="378"/>
        <end position="396"/>
    </location>
</feature>
<keyword evidence="3 9" id="KW-0812">Transmembrane</keyword>
<feature type="chain" id="PRO_5045398239" evidence="10">
    <location>
        <begin position="25"/>
        <end position="722"/>
    </location>
</feature>
<evidence type="ECO:0000256" key="3">
    <source>
        <dbReference type="ARBA" id="ARBA00022692"/>
    </source>
</evidence>
<evidence type="ECO:0000313" key="12">
    <source>
        <dbReference type="Proteomes" id="UP001642520"/>
    </source>
</evidence>
<protein>
    <submittedName>
        <fullName evidence="11">Uncharacterized protein</fullName>
    </submittedName>
</protein>
<comment type="caution">
    <text evidence="11">The sequence shown here is derived from an EMBL/GenBank/DDBJ whole genome shotgun (WGS) entry which is preliminary data.</text>
</comment>
<name>A0ABP1P9J6_XYLVO</name>
<keyword evidence="6" id="KW-0675">Receptor</keyword>
<evidence type="ECO:0000256" key="4">
    <source>
        <dbReference type="ARBA" id="ARBA00022989"/>
    </source>
</evidence>
<evidence type="ECO:0000256" key="2">
    <source>
        <dbReference type="ARBA" id="ARBA00022475"/>
    </source>
</evidence>
<accession>A0ABP1P9J6</accession>
<feature type="transmembrane region" description="Helical" evidence="9">
    <location>
        <begin position="688"/>
        <end position="711"/>
    </location>
</feature>
<organism evidence="11 12">
    <name type="scientific">Xylocopa violacea</name>
    <name type="common">Violet carpenter bee</name>
    <name type="synonym">Apis violacea</name>
    <dbReference type="NCBI Taxonomy" id="135666"/>
    <lineage>
        <taxon>Eukaryota</taxon>
        <taxon>Metazoa</taxon>
        <taxon>Ecdysozoa</taxon>
        <taxon>Arthropoda</taxon>
        <taxon>Hexapoda</taxon>
        <taxon>Insecta</taxon>
        <taxon>Pterygota</taxon>
        <taxon>Neoptera</taxon>
        <taxon>Endopterygota</taxon>
        <taxon>Hymenoptera</taxon>
        <taxon>Apocrita</taxon>
        <taxon>Aculeata</taxon>
        <taxon>Apoidea</taxon>
        <taxon>Anthophila</taxon>
        <taxon>Apidae</taxon>
        <taxon>Xylocopa</taxon>
        <taxon>Xylocopa</taxon>
    </lineage>
</organism>
<keyword evidence="5 9" id="KW-0472">Membrane</keyword>
<evidence type="ECO:0000256" key="6">
    <source>
        <dbReference type="ARBA" id="ARBA00023170"/>
    </source>
</evidence>
<evidence type="ECO:0000256" key="5">
    <source>
        <dbReference type="ARBA" id="ARBA00023136"/>
    </source>
</evidence>
<evidence type="ECO:0000256" key="1">
    <source>
        <dbReference type="ARBA" id="ARBA00004651"/>
    </source>
</evidence>
<dbReference type="EMBL" id="CAXAJV020001300">
    <property type="protein sequence ID" value="CAL7949914.1"/>
    <property type="molecule type" value="Genomic_DNA"/>
</dbReference>
<evidence type="ECO:0000256" key="8">
    <source>
        <dbReference type="SAM" id="MobiDB-lite"/>
    </source>
</evidence>
<keyword evidence="12" id="KW-1185">Reference proteome</keyword>
<reference evidence="11 12" key="1">
    <citation type="submission" date="2024-08" db="EMBL/GenBank/DDBJ databases">
        <authorList>
            <person name="Will J Nash"/>
            <person name="Angela Man"/>
            <person name="Seanna McTaggart"/>
            <person name="Kendall Baker"/>
            <person name="Tom Barker"/>
            <person name="Leah Catchpole"/>
            <person name="Alex Durrant"/>
            <person name="Karim Gharbi"/>
            <person name="Naomi Irish"/>
            <person name="Gemy Kaithakottil"/>
            <person name="Debby Ku"/>
            <person name="Aaliyah Providence"/>
            <person name="Felix Shaw"/>
            <person name="David Swarbreck"/>
            <person name="Chris Watkins"/>
            <person name="Ann M. McCartney"/>
            <person name="Giulio Formenti"/>
            <person name="Alice Mouton"/>
            <person name="Noel Vella"/>
            <person name="Bjorn M von Reumont"/>
            <person name="Adriana Vella"/>
            <person name="Wilfried Haerty"/>
        </authorList>
    </citation>
    <scope>NUCLEOTIDE SEQUENCE [LARGE SCALE GENOMIC DNA]</scope>
</reference>
<evidence type="ECO:0000313" key="11">
    <source>
        <dbReference type="EMBL" id="CAL7949914.1"/>
    </source>
</evidence>
<feature type="signal peptide" evidence="10">
    <location>
        <begin position="1"/>
        <end position="24"/>
    </location>
</feature>
<evidence type="ECO:0000256" key="9">
    <source>
        <dbReference type="SAM" id="Phobius"/>
    </source>
</evidence>
<dbReference type="PANTHER" id="PTHR42643">
    <property type="entry name" value="IONOTROPIC RECEPTOR 20A-RELATED"/>
    <property type="match status" value="1"/>
</dbReference>
<gene>
    <name evidence="11" type="ORF">XYLVIOL_LOCUS9659</name>
</gene>
<feature type="region of interest" description="Disordered" evidence="8">
    <location>
        <begin position="447"/>
        <end position="469"/>
    </location>
</feature>
<feature type="region of interest" description="Disordered" evidence="8">
    <location>
        <begin position="208"/>
        <end position="234"/>
    </location>
</feature>